<dbReference type="VEuPathDB" id="FungiDB:GVI51_D01001"/>
<dbReference type="AlphaFoldDB" id="A0A0W0CVQ4"/>
<feature type="domain" description="ALG11 mannosyltransferase N-terminal" evidence="15">
    <location>
        <begin position="47"/>
        <end position="245"/>
    </location>
</feature>
<evidence type="ECO:0000259" key="14">
    <source>
        <dbReference type="Pfam" id="PF00534"/>
    </source>
</evidence>
<feature type="domain" description="Glycosyl transferase family 1" evidence="14">
    <location>
        <begin position="272"/>
        <end position="406"/>
    </location>
</feature>
<dbReference type="EMBL" id="LLZZ01000130">
    <property type="protein sequence ID" value="KTB01718.1"/>
    <property type="molecule type" value="Genomic_DNA"/>
</dbReference>
<dbReference type="Pfam" id="PF15924">
    <property type="entry name" value="ALG11_N"/>
    <property type="match status" value="1"/>
</dbReference>
<keyword evidence="13" id="KW-0732">Signal</keyword>
<evidence type="ECO:0000256" key="7">
    <source>
        <dbReference type="ARBA" id="ARBA00022692"/>
    </source>
</evidence>
<comment type="pathway">
    <text evidence="2 12">Protein modification; protein glycosylation.</text>
</comment>
<evidence type="ECO:0000256" key="11">
    <source>
        <dbReference type="ARBA" id="ARBA00045065"/>
    </source>
</evidence>
<dbReference type="Pfam" id="PF00534">
    <property type="entry name" value="Glycos_transf_1"/>
    <property type="match status" value="1"/>
</dbReference>
<organism evidence="16 17">
    <name type="scientific">Candida glabrata</name>
    <name type="common">Yeast</name>
    <name type="synonym">Torulopsis glabrata</name>
    <dbReference type="NCBI Taxonomy" id="5478"/>
    <lineage>
        <taxon>Eukaryota</taxon>
        <taxon>Fungi</taxon>
        <taxon>Dikarya</taxon>
        <taxon>Ascomycota</taxon>
        <taxon>Saccharomycotina</taxon>
        <taxon>Saccharomycetes</taxon>
        <taxon>Saccharomycetales</taxon>
        <taxon>Saccharomycetaceae</taxon>
        <taxon>Nakaseomyces</taxon>
    </lineage>
</organism>
<dbReference type="PANTHER" id="PTHR45919">
    <property type="entry name" value="GDP-MAN:MAN(3)GLCNAC(2)-PP-DOL ALPHA-1,2-MANNOSYLTRANSFERASE"/>
    <property type="match status" value="1"/>
</dbReference>
<sequence length="505" mass="58066">MSTMLWVVVAAVLLFVLPVVRVPMLDLTRRNIIRWQRGGIQKYTTRYYGFFHPYCNAGGGGEKVLWKAVQETLLYDPNCSIVIYTGDVDSSPKEIIANVIKRFDYEMDFNRVQFVFLKYRKWVDGSTWKHLTLVGQAIGSMLLTIEALLRFVPDIWLDTMGYPFGYPVVRWLAGLPVMTYTHYPVISSDMIHKIEIENQKQPSKKGTLKLIYWKLFMKWYQYVGKFVDVAITNSTWTGNHIRSIWKRVKIKVMYPPCSTEKLVKNSSPTAYETRQNQAVLIAQFRPEKRHKLVIQAYSDFISRTASKDHFKLVLIGSTRSEEDRAYVETLKSWAFDTLKIPKESLTFKTDCSYDDIKKFLAESTFGINAMWNEHFGIAVVEYAAAGLISLVHASAGPLLDIIVPWDSAKKQQLPYSDSTKDTRTGLFFKDKSDPDYKPTDAQFNNYGSLADIFEEANSLSIAERQQISERAKECASNKFSDNTFNHAWDHALDELEHKTSRLGSN</sequence>
<keyword evidence="10" id="KW-0472">Membrane</keyword>
<evidence type="ECO:0000256" key="8">
    <source>
        <dbReference type="ARBA" id="ARBA00022824"/>
    </source>
</evidence>
<dbReference type="EC" id="2.4.1.131" evidence="3 12"/>
<evidence type="ECO:0000256" key="1">
    <source>
        <dbReference type="ARBA" id="ARBA00004389"/>
    </source>
</evidence>
<comment type="catalytic activity">
    <reaction evidence="11 12">
        <text>an alpha-D-Man-(1-&gt;3)-[alpha-D-Man-(1-&gt;6)]-beta-D-Man-(1-&gt;4)-beta-D-GlcNAc-(1-&gt;4)-alpha-D-GlcNAc-diphospho-di-trans,poly-cis-dolichol + 2 GDP-alpha-D-mannose = an alpha-D-Man-(1-&gt;2)-alpha-D-Man-(1-&gt;2)-alpha-D-Man-(1-&gt;3)-[alpha-D-Man-(1-&gt;6)]-beta-D-Man-(1-&gt;4)-beta-D-GlcNAc-(1-&gt;4)-alpha-D-GlcNAc-diphospho-di-trans,poly-cis-dolichol + 2 GDP + 2 H(+)</text>
        <dbReference type="Rhea" id="RHEA:29523"/>
        <dbReference type="Rhea" id="RHEA-COMP:19515"/>
        <dbReference type="Rhea" id="RHEA-COMP:19516"/>
        <dbReference type="ChEBI" id="CHEBI:15378"/>
        <dbReference type="ChEBI" id="CHEBI:57527"/>
        <dbReference type="ChEBI" id="CHEBI:58189"/>
        <dbReference type="ChEBI" id="CHEBI:132511"/>
        <dbReference type="ChEBI" id="CHEBI:132515"/>
        <dbReference type="EC" id="2.4.1.131"/>
    </reaction>
    <physiologicalReaction direction="left-to-right" evidence="11 12">
        <dbReference type="Rhea" id="RHEA:29524"/>
    </physiologicalReaction>
</comment>
<dbReference type="Proteomes" id="UP000054886">
    <property type="component" value="Unassembled WGS sequence"/>
</dbReference>
<evidence type="ECO:0000313" key="17">
    <source>
        <dbReference type="Proteomes" id="UP000054886"/>
    </source>
</evidence>
<comment type="subcellular location">
    <subcellularLocation>
        <location evidence="1">Endoplasmic reticulum membrane</location>
        <topology evidence="1">Single-pass membrane protein</topology>
    </subcellularLocation>
</comment>
<evidence type="ECO:0000256" key="2">
    <source>
        <dbReference type="ARBA" id="ARBA00004922"/>
    </source>
</evidence>
<dbReference type="Gene3D" id="3.40.50.2000">
    <property type="entry name" value="Glycogen Phosphorylase B"/>
    <property type="match status" value="1"/>
</dbReference>
<dbReference type="UniPathway" id="UPA00378"/>
<evidence type="ECO:0000313" key="16">
    <source>
        <dbReference type="EMBL" id="KTB01718.1"/>
    </source>
</evidence>
<dbReference type="InterPro" id="IPR031814">
    <property type="entry name" value="ALG11_N"/>
</dbReference>
<dbReference type="GO" id="GO:0004377">
    <property type="term" value="F:GDP-Man:Man(3)GlcNAc(2)-PP-Dol alpha-1,2-mannosyltransferase activity"/>
    <property type="evidence" value="ECO:0007669"/>
    <property type="project" value="UniProtKB-UniRule"/>
</dbReference>
<evidence type="ECO:0000256" key="5">
    <source>
        <dbReference type="ARBA" id="ARBA00022676"/>
    </source>
</evidence>
<keyword evidence="9" id="KW-1133">Transmembrane helix</keyword>
<evidence type="ECO:0000256" key="4">
    <source>
        <dbReference type="ARBA" id="ARBA00022018"/>
    </source>
</evidence>
<dbReference type="InterPro" id="IPR001296">
    <property type="entry name" value="Glyco_trans_1"/>
</dbReference>
<keyword evidence="7" id="KW-0812">Transmembrane</keyword>
<evidence type="ECO:0000256" key="9">
    <source>
        <dbReference type="ARBA" id="ARBA00022989"/>
    </source>
</evidence>
<keyword evidence="6 12" id="KW-0808">Transferase</keyword>
<feature type="signal peptide" evidence="13">
    <location>
        <begin position="1"/>
        <end position="21"/>
    </location>
</feature>
<dbReference type="VEuPathDB" id="FungiDB:GWK60_D01221"/>
<evidence type="ECO:0000259" key="15">
    <source>
        <dbReference type="Pfam" id="PF15924"/>
    </source>
</evidence>
<name>A0A0W0CVQ4_CANGB</name>
<proteinExistence type="inferred from homology"/>
<feature type="chain" id="PRO_5009807299" description="GDP-Man:Man(3)GlcNAc(2)-PP-Dol alpha-1,2-mannosyltransferase" evidence="13">
    <location>
        <begin position="22"/>
        <end position="505"/>
    </location>
</feature>
<gene>
    <name evidence="16" type="ORF">AO440_000654</name>
</gene>
<evidence type="ECO:0000256" key="13">
    <source>
        <dbReference type="SAM" id="SignalP"/>
    </source>
</evidence>
<keyword evidence="8 12" id="KW-0256">Endoplasmic reticulum</keyword>
<dbReference type="InterPro" id="IPR038013">
    <property type="entry name" value="ALG11"/>
</dbReference>
<dbReference type="VEuPathDB" id="FungiDB:B1J91_D01122g"/>
<comment type="caution">
    <text evidence="16">The sequence shown here is derived from an EMBL/GenBank/DDBJ whole genome shotgun (WGS) entry which is preliminary data.</text>
</comment>
<evidence type="ECO:0000256" key="10">
    <source>
        <dbReference type="ARBA" id="ARBA00023136"/>
    </source>
</evidence>
<dbReference type="SUPFAM" id="SSF53756">
    <property type="entry name" value="UDP-Glycosyltransferase/glycogen phosphorylase"/>
    <property type="match status" value="1"/>
</dbReference>
<dbReference type="GO" id="GO:0006488">
    <property type="term" value="P:dolichol-linked oligosaccharide biosynthetic process"/>
    <property type="evidence" value="ECO:0007669"/>
    <property type="project" value="EnsemblFungi"/>
</dbReference>
<accession>A0A0W0CVQ4</accession>
<reference evidence="16 17" key="1">
    <citation type="submission" date="2015-10" db="EMBL/GenBank/DDBJ databases">
        <title>Draft genomes sequences of Candida glabrata isolates 1A, 1B, 2A, 2B, 3A and 3B.</title>
        <authorList>
            <person name="Haavelsrud O.E."/>
            <person name="Gaustad P."/>
        </authorList>
    </citation>
    <scope>NUCLEOTIDE SEQUENCE [LARGE SCALE GENOMIC DNA]</scope>
    <source>
        <strain evidence="16">910700640</strain>
    </source>
</reference>
<evidence type="ECO:0000256" key="3">
    <source>
        <dbReference type="ARBA" id="ARBA00012645"/>
    </source>
</evidence>
<dbReference type="PANTHER" id="PTHR45919:SF1">
    <property type="entry name" value="GDP-MAN:MAN(3)GLCNAC(2)-PP-DOL ALPHA-1,2-MANNOSYLTRANSFERASE"/>
    <property type="match status" value="1"/>
</dbReference>
<dbReference type="GO" id="GO:0005789">
    <property type="term" value="C:endoplasmic reticulum membrane"/>
    <property type="evidence" value="ECO:0007669"/>
    <property type="project" value="UniProtKB-SubCell"/>
</dbReference>
<protein>
    <recommendedName>
        <fullName evidence="4 12">GDP-Man:Man(3)GlcNAc(2)-PP-Dol alpha-1,2-mannosyltransferase</fullName>
        <ecNumber evidence="3 12">2.4.1.131</ecNumber>
    </recommendedName>
</protein>
<keyword evidence="5 12" id="KW-0328">Glycosyltransferase</keyword>
<dbReference type="CDD" id="cd03806">
    <property type="entry name" value="GT4_ALG11-like"/>
    <property type="match status" value="1"/>
</dbReference>
<evidence type="ECO:0000256" key="6">
    <source>
        <dbReference type="ARBA" id="ARBA00022679"/>
    </source>
</evidence>
<comment type="function">
    <text evidence="12">GDP-Man:Man(3)GlcNAc(2)-PP-Dol alpha-1,2-mannosyltransferase that operates in the biosynthetic pathway of dolichol-linked oligosaccharides, the glycan precursors employed in protein asparagine (N)-glycosylation. The assembly of dolichol-linked oligosaccharides begins on the cytosolic side of the endoplasmic reticulum membrane and finishes in its lumen. The sequential addition of sugars to dolichol pyrophosphate produces dolichol-linked oligosaccharides containing fourteen sugars, including two GlcNAcs, nine mannoses and three glucoses. Once assembled, the oligosaccharide is transferred from the lipid to nascent proteins by oligosaccharyltransferases. Catalyzes, on the cytoplasmic face of the endoplasmic reticulum, the addition of the fourth and fifth mannose residues to the dolichol-linked oligosaccharide chain, to produce Man(5)GlcNAc(2)-PP-dolichol core oligosaccharide.</text>
</comment>
<comment type="similarity">
    <text evidence="12">Belongs to the glycosyltransferase group 1 family. Glycosyltransferase 4 subfamily.</text>
</comment>
<evidence type="ECO:0000256" key="12">
    <source>
        <dbReference type="RuleBase" id="RU367051"/>
    </source>
</evidence>
<dbReference type="VEuPathDB" id="FungiDB:CAGL0D01122g"/>